<dbReference type="RefSeq" id="XP_028147222.1">
    <property type="nucleotide sequence ID" value="XM_028291421.1"/>
</dbReference>
<protein>
    <recommendedName>
        <fullName evidence="2">Regulatory protein zeste</fullName>
    </recommendedName>
</protein>
<keyword evidence="3" id="KW-0805">Transcription regulation</keyword>
<feature type="region of interest" description="Disordered" evidence="6">
    <location>
        <begin position="86"/>
        <end position="105"/>
    </location>
</feature>
<proteinExistence type="predicted"/>
<reference evidence="8" key="1">
    <citation type="submission" date="2025-08" db="UniProtKB">
        <authorList>
            <consortium name="RefSeq"/>
        </authorList>
    </citation>
    <scope>IDENTIFICATION</scope>
    <source>
        <tissue evidence="8">Whole insect</tissue>
    </source>
</reference>
<evidence type="ECO:0000256" key="3">
    <source>
        <dbReference type="ARBA" id="ARBA00023015"/>
    </source>
</evidence>
<comment type="function">
    <text evidence="5">Involved in transvection phenomena (= synapsis-dependent gene expression), where the synaptic pairing of chromosomes carrying genes with which zeste interacts influences the expression of these genes. Zeste binds to DNA and stimulates transcription from a nearby promoter.</text>
</comment>
<evidence type="ECO:0000259" key="7">
    <source>
        <dbReference type="Pfam" id="PF13873"/>
    </source>
</evidence>
<evidence type="ECO:0000256" key="6">
    <source>
        <dbReference type="SAM" id="MobiDB-lite"/>
    </source>
</evidence>
<name>A0A6P7GML2_DIAVI</name>
<dbReference type="InterPro" id="IPR028002">
    <property type="entry name" value="Myb_DNA-bind_5"/>
</dbReference>
<sequence>METPAVKPRRTTNASDEQKRLLMEFIKKNPILLIAKFSNSFTQKDAQSQWNQIANVLNSCGDGANKDWKPWRKTWQDIRSRTKVKSVQYKKHAQGTGGGPPIKEEKPFEKEVMETITVISLAGQPNIAESATNFDVQELEVDNLLSNDQQNVVHEEQLEQQSEVKTITLMKPECSQNASLSQVDPAEEPPFLEWLNENYQKSLKEKNAIKKNYYEKKIKLLERLALAKERSADAKELEAAALQYISAKLDEFF</sequence>
<dbReference type="PANTHER" id="PTHR23098">
    <property type="entry name" value="AGAP001331-PA-RELATED"/>
    <property type="match status" value="1"/>
</dbReference>
<dbReference type="FunCoup" id="A0A6P7GML2">
    <property type="interactions" value="2"/>
</dbReference>
<keyword evidence="4" id="KW-0804">Transcription</keyword>
<accession>A0A6P7GML2</accession>
<evidence type="ECO:0000256" key="2">
    <source>
        <dbReference type="ARBA" id="ARBA00016807"/>
    </source>
</evidence>
<feature type="domain" description="Myb/SANT-like DNA-binding" evidence="7">
    <location>
        <begin position="10"/>
        <end position="85"/>
    </location>
</feature>
<dbReference type="InParanoid" id="A0A6P7GML2"/>
<gene>
    <name evidence="8" type="primary">LOC114340647</name>
</gene>
<evidence type="ECO:0000256" key="4">
    <source>
        <dbReference type="ARBA" id="ARBA00023163"/>
    </source>
</evidence>
<organism evidence="8">
    <name type="scientific">Diabrotica virgifera virgifera</name>
    <name type="common">western corn rootworm</name>
    <dbReference type="NCBI Taxonomy" id="50390"/>
    <lineage>
        <taxon>Eukaryota</taxon>
        <taxon>Metazoa</taxon>
        <taxon>Ecdysozoa</taxon>
        <taxon>Arthropoda</taxon>
        <taxon>Hexapoda</taxon>
        <taxon>Insecta</taxon>
        <taxon>Pterygota</taxon>
        <taxon>Neoptera</taxon>
        <taxon>Endopterygota</taxon>
        <taxon>Coleoptera</taxon>
        <taxon>Polyphaga</taxon>
        <taxon>Cucujiformia</taxon>
        <taxon>Chrysomeloidea</taxon>
        <taxon>Chrysomelidae</taxon>
        <taxon>Galerucinae</taxon>
        <taxon>Diabroticina</taxon>
        <taxon>Diabroticites</taxon>
        <taxon>Diabrotica</taxon>
    </lineage>
</organism>
<comment type="subunit">
    <text evidence="1">Self-associates forming complexes of several hundred monomers.</text>
</comment>
<evidence type="ECO:0000256" key="1">
    <source>
        <dbReference type="ARBA" id="ARBA00011764"/>
    </source>
</evidence>
<dbReference type="PANTHER" id="PTHR23098:SF16">
    <property type="entry name" value="REGULATORY PROTEIN ZESTE"/>
    <property type="match status" value="1"/>
</dbReference>
<dbReference type="Pfam" id="PF13873">
    <property type="entry name" value="Myb_DNA-bind_5"/>
    <property type="match status" value="1"/>
</dbReference>
<dbReference type="GO" id="GO:0005634">
    <property type="term" value="C:nucleus"/>
    <property type="evidence" value="ECO:0007669"/>
    <property type="project" value="TreeGrafter"/>
</dbReference>
<dbReference type="AlphaFoldDB" id="A0A6P7GML2"/>
<evidence type="ECO:0000256" key="5">
    <source>
        <dbReference type="ARBA" id="ARBA00025466"/>
    </source>
</evidence>
<evidence type="ECO:0000313" key="8">
    <source>
        <dbReference type="RefSeq" id="XP_028147222.1"/>
    </source>
</evidence>